<evidence type="ECO:0000313" key="2">
    <source>
        <dbReference type="Proteomes" id="UP000189796"/>
    </source>
</evidence>
<sequence>MAKLRAVECREFIKAAIEKADQMGVPVSIAIVGPEGHLIALERMDDAGFVTPETAWAKAYTVAAFRSMSPRFPDGLVIQQWFKERNPQLMIAMAVMSNGRVAASGGAAPVFKGNEMVGCYGISGATSDQDEVIGQYARGKAGWAHLPADDTTPPEVKQHINELYAKAGIKDREL</sequence>
<dbReference type="Gene3D" id="3.30.450.150">
    <property type="entry name" value="Haem-degrading domain"/>
    <property type="match status" value="1"/>
</dbReference>
<dbReference type="PANTHER" id="PTHR34309:SF10">
    <property type="entry name" value="SLR1406 PROTEIN"/>
    <property type="match status" value="1"/>
</dbReference>
<dbReference type="AlphaFoldDB" id="A0A1M5YIF0"/>
<dbReference type="PANTHER" id="PTHR34309">
    <property type="entry name" value="SLR1406 PROTEIN"/>
    <property type="match status" value="1"/>
</dbReference>
<dbReference type="RefSeq" id="WP_079606375.1">
    <property type="nucleotide sequence ID" value="NZ_LT670817.1"/>
</dbReference>
<name>A0A1M5YIF0_9BRAD</name>
<organism evidence="1 2">
    <name type="scientific">Bradyrhizobium erythrophlei</name>
    <dbReference type="NCBI Taxonomy" id="1437360"/>
    <lineage>
        <taxon>Bacteria</taxon>
        <taxon>Pseudomonadati</taxon>
        <taxon>Pseudomonadota</taxon>
        <taxon>Alphaproteobacteria</taxon>
        <taxon>Hyphomicrobiales</taxon>
        <taxon>Nitrobacteraceae</taxon>
        <taxon>Bradyrhizobium</taxon>
    </lineage>
</organism>
<dbReference type="EMBL" id="LT670817">
    <property type="protein sequence ID" value="SHI11678.1"/>
    <property type="molecule type" value="Genomic_DNA"/>
</dbReference>
<proteinExistence type="predicted"/>
<dbReference type="Proteomes" id="UP000189796">
    <property type="component" value="Chromosome I"/>
</dbReference>
<gene>
    <name evidence="1" type="ORF">SAMN05443248_8345</name>
</gene>
<reference evidence="1 2" key="1">
    <citation type="submission" date="2016-11" db="EMBL/GenBank/DDBJ databases">
        <authorList>
            <person name="Jaros S."/>
            <person name="Januszkiewicz K."/>
            <person name="Wedrychowicz H."/>
        </authorList>
    </citation>
    <scope>NUCLEOTIDE SEQUENCE [LARGE SCALE GENOMIC DNA]</scope>
    <source>
        <strain evidence="1 2">GAS138</strain>
    </source>
</reference>
<dbReference type="OrthoDB" id="9815788at2"/>
<evidence type="ECO:0000313" key="1">
    <source>
        <dbReference type="EMBL" id="SHI11678.1"/>
    </source>
</evidence>
<dbReference type="InterPro" id="IPR038084">
    <property type="entry name" value="PduO/GlcC-like_sf"/>
</dbReference>
<protein>
    <submittedName>
        <fullName evidence="1">Uncharacterized conserved protein GlcG, DUF336 family</fullName>
    </submittedName>
</protein>
<dbReference type="Pfam" id="PF03928">
    <property type="entry name" value="HbpS-like"/>
    <property type="match status" value="1"/>
</dbReference>
<dbReference type="SUPFAM" id="SSF143744">
    <property type="entry name" value="GlcG-like"/>
    <property type="match status" value="1"/>
</dbReference>
<accession>A0A1M5YIF0</accession>
<dbReference type="InterPro" id="IPR005624">
    <property type="entry name" value="PduO/GlcC-like"/>
</dbReference>
<dbReference type="InterPro" id="IPR052517">
    <property type="entry name" value="GlcG_carb_metab_protein"/>
</dbReference>